<name>A0ABN7TFS5_9BACL</name>
<gene>
    <name evidence="2" type="ORF">PAECIP111802_00134</name>
</gene>
<evidence type="ECO:0000259" key="1">
    <source>
        <dbReference type="PROSITE" id="PS51186"/>
    </source>
</evidence>
<evidence type="ECO:0000313" key="2">
    <source>
        <dbReference type="EMBL" id="CAG7615058.1"/>
    </source>
</evidence>
<feature type="domain" description="N-acetyltransferase" evidence="1">
    <location>
        <begin position="6"/>
        <end position="166"/>
    </location>
</feature>
<dbReference type="InterPro" id="IPR000182">
    <property type="entry name" value="GNAT_dom"/>
</dbReference>
<proteinExistence type="predicted"/>
<reference evidence="2 3" key="1">
    <citation type="submission" date="2021-06" db="EMBL/GenBank/DDBJ databases">
        <authorList>
            <person name="Criscuolo A."/>
        </authorList>
    </citation>
    <scope>NUCLEOTIDE SEQUENCE [LARGE SCALE GENOMIC DNA]</scope>
    <source>
        <strain evidence="3">CIP 111802</strain>
    </source>
</reference>
<dbReference type="EMBL" id="CAJVCE010000001">
    <property type="protein sequence ID" value="CAG7615058.1"/>
    <property type="molecule type" value="Genomic_DNA"/>
</dbReference>
<dbReference type="PROSITE" id="PS51186">
    <property type="entry name" value="GNAT"/>
    <property type="match status" value="1"/>
</dbReference>
<organism evidence="2 3">
    <name type="scientific">Paenibacillus allorhizosphaerae</name>
    <dbReference type="NCBI Taxonomy" id="2849866"/>
    <lineage>
        <taxon>Bacteria</taxon>
        <taxon>Bacillati</taxon>
        <taxon>Bacillota</taxon>
        <taxon>Bacilli</taxon>
        <taxon>Bacillales</taxon>
        <taxon>Paenibacillaceae</taxon>
        <taxon>Paenibacillus</taxon>
    </lineage>
</organism>
<comment type="caution">
    <text evidence="2">The sequence shown here is derived from an EMBL/GenBank/DDBJ whole genome shotgun (WGS) entry which is preliminary data.</text>
</comment>
<sequence length="312" mass="36003">MPTTEPIIRQITPHEDFEQIRTLLTEKENDKIPYRTAAHIQEWFFPSTESQPQARIGFIAEAGPKIIAFMGLDLRGKDGVMIYAIQPSDSDNMRILSDLLEKCEDVITERGGTHIGYFAFTEFGQLRNREIFTLERLGFRTTDEYMRISTRLSLTDWDIPEGLNTDNITVESIELDRVCQILIDDGNKQNAAIFRHQFKAKDPSLVFLSLRSDQEPFIALAYYKVKRVNPTSDVLSATAFNLHFRPQFALSRQEKKQFLQGVLYSMKQLDLHVVHSLMSLKHADIFTLMVREGFDDIRSNFFALTKTIGERK</sequence>
<keyword evidence="3" id="KW-1185">Reference proteome</keyword>
<protein>
    <recommendedName>
        <fullName evidence="1">N-acetyltransferase domain-containing protein</fullName>
    </recommendedName>
</protein>
<evidence type="ECO:0000313" key="3">
    <source>
        <dbReference type="Proteomes" id="UP000730618"/>
    </source>
</evidence>
<dbReference type="Proteomes" id="UP000730618">
    <property type="component" value="Unassembled WGS sequence"/>
</dbReference>
<dbReference type="RefSeq" id="WP_218096527.1">
    <property type="nucleotide sequence ID" value="NZ_CAJVCE010000001.1"/>
</dbReference>
<accession>A0ABN7TFS5</accession>